<dbReference type="RefSeq" id="XP_068137763.1">
    <property type="nucleotide sequence ID" value="XM_068281662.1"/>
</dbReference>
<proteinExistence type="predicted"/>
<accession>A0A1D8N3X4</accession>
<sequence length="79" mass="9117">MLMERKNVIDYCTEMMSSSRCGARKMYSVLSHVIMPYYEGLCCRFSSMATVTRPVRTVWPRNYSSCLKPGTPDPCHPEE</sequence>
<dbReference type="Proteomes" id="UP000182444">
    <property type="component" value="Chromosome 1A"/>
</dbReference>
<gene>
    <name evidence="1" type="ORF">YALI1_A06615g</name>
</gene>
<organism evidence="1 2">
    <name type="scientific">Yarrowia lipolytica</name>
    <name type="common">Candida lipolytica</name>
    <dbReference type="NCBI Taxonomy" id="4952"/>
    <lineage>
        <taxon>Eukaryota</taxon>
        <taxon>Fungi</taxon>
        <taxon>Dikarya</taxon>
        <taxon>Ascomycota</taxon>
        <taxon>Saccharomycotina</taxon>
        <taxon>Dipodascomycetes</taxon>
        <taxon>Dipodascales</taxon>
        <taxon>Dipodascales incertae sedis</taxon>
        <taxon>Yarrowia</taxon>
    </lineage>
</organism>
<dbReference type="GeneID" id="94582322"/>
<dbReference type="EMBL" id="CP017553">
    <property type="protein sequence ID" value="AOW00337.1"/>
    <property type="molecule type" value="Genomic_DNA"/>
</dbReference>
<reference evidence="1 2" key="1">
    <citation type="journal article" date="2016" name="PLoS ONE">
        <title>Sequence Assembly of Yarrowia lipolytica Strain W29/CLIB89 Shows Transposable Element Diversity.</title>
        <authorList>
            <person name="Magnan C."/>
            <person name="Yu J."/>
            <person name="Chang I."/>
            <person name="Jahn E."/>
            <person name="Kanomata Y."/>
            <person name="Wu J."/>
            <person name="Zeller M."/>
            <person name="Oakes M."/>
            <person name="Baldi P."/>
            <person name="Sandmeyer S."/>
        </authorList>
    </citation>
    <scope>NUCLEOTIDE SEQUENCE [LARGE SCALE GENOMIC DNA]</scope>
    <source>
        <strain evidence="2">CLIB89(W29)</strain>
    </source>
</reference>
<evidence type="ECO:0000313" key="2">
    <source>
        <dbReference type="Proteomes" id="UP000182444"/>
    </source>
</evidence>
<evidence type="ECO:0000313" key="1">
    <source>
        <dbReference type="EMBL" id="AOW00337.1"/>
    </source>
</evidence>
<protein>
    <submittedName>
        <fullName evidence="1">Uncharacterized protein</fullName>
    </submittedName>
</protein>
<dbReference type="AlphaFoldDB" id="A0A1D8N3X4"/>
<name>A0A1D8N3X4_YARLL</name>
<dbReference type="VEuPathDB" id="FungiDB:YALI1_A06615g"/>